<dbReference type="FunCoup" id="A0A6P9F5Y9">
    <property type="interactions" value="97"/>
</dbReference>
<dbReference type="OrthoDB" id="1600564at2759"/>
<evidence type="ECO:0000256" key="4">
    <source>
        <dbReference type="ARBA" id="ARBA00023180"/>
    </source>
</evidence>
<keyword evidence="5" id="KW-0472">Membrane</keyword>
<dbReference type="PANTHER" id="PTHR22835:SF536">
    <property type="entry name" value="OS05G0401000 PROTEIN"/>
    <property type="match status" value="1"/>
</dbReference>
<evidence type="ECO:0000256" key="5">
    <source>
        <dbReference type="SAM" id="Phobius"/>
    </source>
</evidence>
<protein>
    <submittedName>
        <fullName evidence="8">GDSL esterase/lipase At1g54790-like isoform X3</fullName>
    </submittedName>
</protein>
<feature type="transmembrane region" description="Helical" evidence="5">
    <location>
        <begin position="87"/>
        <end position="111"/>
    </location>
</feature>
<proteinExistence type="inferred from homology"/>
<organism evidence="7 8">
    <name type="scientific">Juglans regia</name>
    <name type="common">English walnut</name>
    <dbReference type="NCBI Taxonomy" id="51240"/>
    <lineage>
        <taxon>Eukaryota</taxon>
        <taxon>Viridiplantae</taxon>
        <taxon>Streptophyta</taxon>
        <taxon>Embryophyta</taxon>
        <taxon>Tracheophyta</taxon>
        <taxon>Spermatophyta</taxon>
        <taxon>Magnoliopsida</taxon>
        <taxon>eudicotyledons</taxon>
        <taxon>Gunneridae</taxon>
        <taxon>Pentapetalae</taxon>
        <taxon>rosids</taxon>
        <taxon>fabids</taxon>
        <taxon>Fagales</taxon>
        <taxon>Juglandaceae</taxon>
        <taxon>Juglans</taxon>
    </lineage>
</organism>
<keyword evidence="5" id="KW-1133">Transmembrane helix</keyword>
<sequence>MATKTINILISTLALFSIFLSLANSTDFHYPSVFNFGDSISDTGGHAAGLGFFLGPPNGEKYFKTSSTGRFSDGRLIVDFLGNFFPFIFYSLQTCNTCFLHVLFLIMFICLPLSKSIHFNFPSVFNFGDSNSDTGELIASGIESLDPPNGQIYFKNPSGRYCDGRLIIDFLMDAMDLPFLNAYLDSVGVPTFRKGCNFATAGSTILPATATSISPFSFGIQVAQFLRFKARALELRAKNKKLDKYLPKEEYFGQALYMFDIGQNDIAGAFYSKSLDEILASIPTILVEFENGIKKLYDQGARNFWIHNTGPLGCLTQNVAKFGTDPSKLDELGCVGSHNQAAKIFNVQLHALCKNFRAQYSDANVTYIDIFTIKSNLIADYSRYGFEQPIMACCGYGGPPLNYNNRIRCGQTKNLNGTWVTAKGCPDSTEYVSWDGIHYTEAANQFVSSQILTGKYADPPFSDEMPFLLKLKF</sequence>
<dbReference type="AlphaFoldDB" id="A0A6P9F5Y9"/>
<feature type="signal peptide" evidence="6">
    <location>
        <begin position="1"/>
        <end position="25"/>
    </location>
</feature>
<keyword evidence="4" id="KW-0325">Glycoprotein</keyword>
<dbReference type="InterPro" id="IPR035669">
    <property type="entry name" value="SGNH_plant_lipase-like"/>
</dbReference>
<dbReference type="SUPFAM" id="SSF52266">
    <property type="entry name" value="SGNH hydrolase"/>
    <property type="match status" value="1"/>
</dbReference>
<evidence type="ECO:0000256" key="1">
    <source>
        <dbReference type="ARBA" id="ARBA00008668"/>
    </source>
</evidence>
<dbReference type="InterPro" id="IPR036514">
    <property type="entry name" value="SGNH_hydro_sf"/>
</dbReference>
<reference evidence="8" key="1">
    <citation type="submission" date="2025-08" db="UniProtKB">
        <authorList>
            <consortium name="RefSeq"/>
        </authorList>
    </citation>
    <scope>IDENTIFICATION</scope>
    <source>
        <tissue evidence="8">Leaves</tissue>
    </source>
</reference>
<accession>A0A6P9F5Y9</accession>
<evidence type="ECO:0000313" key="7">
    <source>
        <dbReference type="Proteomes" id="UP000235220"/>
    </source>
</evidence>
<dbReference type="CDD" id="cd01837">
    <property type="entry name" value="SGNH_plant_lipase_like"/>
    <property type="match status" value="1"/>
</dbReference>
<gene>
    <name evidence="8" type="primary">LOC108988826</name>
</gene>
<dbReference type="Gene3D" id="3.40.50.1110">
    <property type="entry name" value="SGNH hydrolase"/>
    <property type="match status" value="2"/>
</dbReference>
<dbReference type="PANTHER" id="PTHR22835">
    <property type="entry name" value="ZINC FINGER FYVE DOMAIN CONTAINING PROTEIN"/>
    <property type="match status" value="1"/>
</dbReference>
<evidence type="ECO:0000256" key="3">
    <source>
        <dbReference type="ARBA" id="ARBA00022801"/>
    </source>
</evidence>
<dbReference type="GO" id="GO:0016788">
    <property type="term" value="F:hydrolase activity, acting on ester bonds"/>
    <property type="evidence" value="ECO:0007669"/>
    <property type="project" value="InterPro"/>
</dbReference>
<keyword evidence="3" id="KW-0378">Hydrolase</keyword>
<feature type="chain" id="PRO_5028295856" evidence="6">
    <location>
        <begin position="26"/>
        <end position="473"/>
    </location>
</feature>
<comment type="similarity">
    <text evidence="1">Belongs to the 'GDSL' lipolytic enzyme family.</text>
</comment>
<dbReference type="Proteomes" id="UP000235220">
    <property type="component" value="Chromosome 11"/>
</dbReference>
<dbReference type="InParanoid" id="A0A6P9F5Y9"/>
<keyword evidence="7" id="KW-1185">Reference proteome</keyword>
<dbReference type="InterPro" id="IPR001087">
    <property type="entry name" value="GDSL"/>
</dbReference>
<dbReference type="Pfam" id="PF00657">
    <property type="entry name" value="Lipase_GDSL"/>
    <property type="match status" value="1"/>
</dbReference>
<name>A0A6P9F5Y9_JUGRE</name>
<evidence type="ECO:0000256" key="2">
    <source>
        <dbReference type="ARBA" id="ARBA00022729"/>
    </source>
</evidence>
<keyword evidence="5" id="KW-0812">Transmembrane</keyword>
<keyword evidence="2 6" id="KW-0732">Signal</keyword>
<evidence type="ECO:0000313" key="8">
    <source>
        <dbReference type="RefSeq" id="XP_035551308.1"/>
    </source>
</evidence>
<dbReference type="RefSeq" id="XP_035551308.1">
    <property type="nucleotide sequence ID" value="XM_035695415.1"/>
</dbReference>
<evidence type="ECO:0000256" key="6">
    <source>
        <dbReference type="SAM" id="SignalP"/>
    </source>
</evidence>
<dbReference type="GeneID" id="108988826"/>